<name>A0A812KVP1_9DINO</name>
<sequence length="2120" mass="229697">MLVFGGLTHTDAAAACADPSRSEAMEVSGDLFQYLLEDNSWRKVDASGDTPPPQAGHVAVWDMAERSMLVFGGTEVSENTLWKYDPEANMWEELRAAGPVPGRNPSSTPGTAAVWDSAEAKMLYSGYPSMWEYDNEANSFSLIGGGRIMNVRRHGHAAVWIPEARHMLWSFGRDADALDIPPTSEIIIYKRMPQACQLDSPNGCQCLRGFEHVESADSPSCEPCQPGRFKSSVGNGTCESCPMGMVAFGKASVGCSPCQPGSTKSASNHSCEMVTAEVWNLWRCARRKVCGVTLTGVSQYREGYKLQLSSDACNETHVADVAGISNRAMSDVSENKGTQFRWGETVLDFDAVPGFYHVCLCTNVGCNHPWDYSVAVGQLLVVAPLLSQANVVWTCVTGRKCSLQVDGLGLELTDVVNVQLNPCGGAAPHSQRTQSTTVQRREALVEDSVVRLEMHVPILSLQAERSDYYVCWCAKSFDTACQDPHEGLEAGRVRIEGPFTPLQIECAVGQICTFPVIEGLALETGDRLMILDVCGGGDPLPGFPGEGILETDGLGGGSEEVFDFVESGSDLVRARPGLYRLCFCRPVLDLDNCTASQHFLQAVGYLALAGPLPKVTTCELGDGCTVEFVGSNLAIGDLVTVTSGDCGLGPSSMVLLGFPSWAAVSLTKSGAQFQVELGIPPLDGTPGSYQLCWCSAGASCSMPDAFVAAGELQLACPAGRYSMGQSTGQKCRPCTRGYHCAGGRVDVAVRIACPAHHTTQAAGAATQAACLCASGYRLGDDQQCVSCDIGFYKEDVSSVTTCSPCPEGLTTFMRGSVSNSSCVERSESDGLNTSLVATAEDSSNESTVPAIVLRIELANLAVGANESLPELQALLLDSIYAVIGGSQEALTIEFLPTTARRLTGNMQLAVTIKHRTLDEARLTLTDLDVSAVSDEIAASAEDHPIFSSMTTGLSAPVLSEATIHCSRYRSVPPGVPVLTAGDCQCSPGYGFDSAASTCEPCAQGDYKATVGNALCTKCPQWTSTAQPGANTRSLCQCEPGLYPGTDGCLECPSNNYCPGSSVILPCPNNSVTTGGGASGMEDCICVAGFTRFGARVNEGQHCIPCPRAKFKPNAGNEECTLPCPQNADSQEGAVTVQDCFCTADHHARLSTVNGTEELAACDSCNYRGLICFGGLANGEHRQPVAEPGFFQTGQTLAVRCEVVSLDGASVCLGGNECVIGSSGILCGACPASYSRNKYPDACSPCDAAADWTPLVILLDITQNIFVNFVVASLAAMAAVRDSRSLHTSMIRIGTQFMTACSVLSHYDINQLQVFEWSLERKIKECSQANDPCDDLASMNYPWPPEATEWLRQVLSILDVASKLSAVSFTLSCWAERMSLDSKWAKHEVPGVYFLVLPAAGILCTYLLCAVMAYVVIPLLRRAGIEITEAAQKRKKRVAALEVLGDVLTPHLQGMSLTFEELRASTVLNELTLPEIYLGIDAPEELLADLDSRLALVRIKKALTAAKKHPKFVSALEAVDLDAVERLRLLSVGLDESSLRRLQSFAVTSGEGEDVMDLVVRRALAHCLIKSSVPQEAPLPPQKLEKLALQVSQQYSTVADMQNASTDSIVTGSDFASLLKDQASKIMAEPDAEKHPAEVEMTGSSEADLDSLDFGLFTQRPSPTQLLGQSMPVVWVLLINMWPGLLSQYLQMIWCQPVQEETGVVQRLLPNPDVQCWSSDHMSIAAIAIAGLSFWCVGMPLLLIYVIGMLKDRNSPENQRRFGYFINGFEPRYWWYDLVVRRLDIAFMMLVTYTSLTDDQRAKLLTYPVISGAQMAICAWVQPFQNSQAQILDFFEIGLAIFRFLVFSTVSVILILAPSQEVTWVLGGCLAMLFTILTAYLVLHIFAQFLRDTAQQLDEAEEIETKMRRGSSHVAPPLWSRIVGKVKRFALQYAAPLFQEPTVEQYALEWCFGSSSILFESEAPLKSRALLARIRRWVLRFGRSYQCRSTGKALDDFTLLWLQELKQSALPKDAMEVICVLTSAHKSVPFKTPKSDVPSLWKSRIQKLVASSETAKFRFTPDDMITTIQRLGSLRAKDAVDVVHAATLQNVQMPQEKTESFELVKWDNHWDIQENEHAICI</sequence>
<feature type="domain" description="Tyrosine-protein kinase ephrin type A/B receptor-like" evidence="2">
    <location>
        <begin position="781"/>
        <end position="822"/>
    </location>
</feature>
<evidence type="ECO:0000313" key="4">
    <source>
        <dbReference type="Proteomes" id="UP000604046"/>
    </source>
</evidence>
<dbReference type="Gene3D" id="2.10.50.10">
    <property type="entry name" value="Tumor Necrosis Factor Receptor, subunit A, domain 2"/>
    <property type="match status" value="5"/>
</dbReference>
<feature type="transmembrane region" description="Helical" evidence="1">
    <location>
        <begin position="1391"/>
        <end position="1416"/>
    </location>
</feature>
<keyword evidence="1" id="KW-0812">Transmembrane</keyword>
<keyword evidence="1" id="KW-1133">Transmembrane helix</keyword>
<evidence type="ECO:0000259" key="2">
    <source>
        <dbReference type="Pfam" id="PF07699"/>
    </source>
</evidence>
<feature type="domain" description="Tyrosine-protein kinase ephrin type A/B receptor-like" evidence="2">
    <location>
        <begin position="1096"/>
        <end position="1139"/>
    </location>
</feature>
<dbReference type="SUPFAM" id="SSF50965">
    <property type="entry name" value="Galactose oxidase, central domain"/>
    <property type="match status" value="1"/>
</dbReference>
<dbReference type="InterPro" id="IPR015915">
    <property type="entry name" value="Kelch-typ_b-propeller"/>
</dbReference>
<dbReference type="InterPro" id="IPR009030">
    <property type="entry name" value="Growth_fac_rcpt_cys_sf"/>
</dbReference>
<comment type="caution">
    <text evidence="3">The sequence shown here is derived from an EMBL/GenBank/DDBJ whole genome shotgun (WGS) entry which is preliminary data.</text>
</comment>
<keyword evidence="1" id="KW-0472">Membrane</keyword>
<feature type="transmembrane region" description="Helical" evidence="1">
    <location>
        <begin position="1803"/>
        <end position="1821"/>
    </location>
</feature>
<dbReference type="SUPFAM" id="SSF57184">
    <property type="entry name" value="Growth factor receptor domain"/>
    <property type="match status" value="2"/>
</dbReference>
<evidence type="ECO:0000256" key="1">
    <source>
        <dbReference type="SAM" id="Phobius"/>
    </source>
</evidence>
<dbReference type="Pfam" id="PF07699">
    <property type="entry name" value="Ephrin_rec_like"/>
    <property type="match status" value="3"/>
</dbReference>
<proteinExistence type="predicted"/>
<gene>
    <name evidence="3" type="primary">Svep1</name>
    <name evidence="3" type="ORF">SNAT2548_LOCUS10254</name>
</gene>
<keyword evidence="4" id="KW-1185">Reference proteome</keyword>
<dbReference type="InterPro" id="IPR011641">
    <property type="entry name" value="Tyr-kin_ephrin_A/B_rcpt-like"/>
</dbReference>
<dbReference type="Proteomes" id="UP000604046">
    <property type="component" value="Unassembled WGS sequence"/>
</dbReference>
<feature type="transmembrane region" description="Helical" evidence="1">
    <location>
        <begin position="1863"/>
        <end position="1886"/>
    </location>
</feature>
<evidence type="ECO:0000313" key="3">
    <source>
        <dbReference type="EMBL" id="CAE7236893.1"/>
    </source>
</evidence>
<dbReference type="InterPro" id="IPR011043">
    <property type="entry name" value="Gal_Oxase/kelch_b-propeller"/>
</dbReference>
<feature type="transmembrane region" description="Helical" evidence="1">
    <location>
        <begin position="1833"/>
        <end position="1856"/>
    </location>
</feature>
<reference evidence="3" key="1">
    <citation type="submission" date="2021-02" db="EMBL/GenBank/DDBJ databases">
        <authorList>
            <person name="Dougan E. K."/>
            <person name="Rhodes N."/>
            <person name="Thang M."/>
            <person name="Chan C."/>
        </authorList>
    </citation>
    <scope>NUCLEOTIDE SEQUENCE</scope>
</reference>
<protein>
    <submittedName>
        <fullName evidence="3">Svep1 protein</fullName>
    </submittedName>
</protein>
<organism evidence="3 4">
    <name type="scientific">Symbiodinium natans</name>
    <dbReference type="NCBI Taxonomy" id="878477"/>
    <lineage>
        <taxon>Eukaryota</taxon>
        <taxon>Sar</taxon>
        <taxon>Alveolata</taxon>
        <taxon>Dinophyceae</taxon>
        <taxon>Suessiales</taxon>
        <taxon>Symbiodiniaceae</taxon>
        <taxon>Symbiodinium</taxon>
    </lineage>
</organism>
<dbReference type="SMART" id="SM01411">
    <property type="entry name" value="Ephrin_rec_like"/>
    <property type="match status" value="6"/>
</dbReference>
<dbReference type="PANTHER" id="PTHR46967">
    <property type="entry name" value="INSULIN-LIKE GROWTH FACTOR BINDING PROTEIN,N-TERMINAL"/>
    <property type="match status" value="1"/>
</dbReference>
<dbReference type="PANTHER" id="PTHR46967:SF1">
    <property type="entry name" value="KERATIN-ASSOCIATED PROTEIN 16-1-LIKE"/>
    <property type="match status" value="1"/>
</dbReference>
<feature type="transmembrane region" description="Helical" evidence="1">
    <location>
        <begin position="1723"/>
        <end position="1746"/>
    </location>
</feature>
<accession>A0A812KVP1</accession>
<dbReference type="Gene3D" id="2.120.10.80">
    <property type="entry name" value="Kelch-type beta propeller"/>
    <property type="match status" value="1"/>
</dbReference>
<dbReference type="OrthoDB" id="410989at2759"/>
<feature type="domain" description="Tyrosine-protein kinase ephrin type A/B receptor-like" evidence="2">
    <location>
        <begin position="988"/>
        <end position="1035"/>
    </location>
</feature>
<dbReference type="EMBL" id="CAJNDS010000836">
    <property type="protein sequence ID" value="CAE7236893.1"/>
    <property type="molecule type" value="Genomic_DNA"/>
</dbReference>